<reference evidence="2 3" key="2">
    <citation type="submission" date="2020-05" db="EMBL/GenBank/DDBJ databases">
        <authorList>
            <person name="Campoy J."/>
            <person name="Schneeberger K."/>
            <person name="Spophaly S."/>
        </authorList>
    </citation>
    <scope>NUCLEOTIDE SEQUENCE [LARGE SCALE GENOMIC DNA]</scope>
    <source>
        <strain evidence="2">PruArmRojPasFocal</strain>
    </source>
</reference>
<sequence length="74" mass="8307">MDVTSLATIGRRADRSHSYYLDHGQQPNRWVIREGSSYDHVSCYREEEVALSGGARGVGCRIKRARATKLEGLL</sequence>
<evidence type="ECO:0000313" key="1">
    <source>
        <dbReference type="EMBL" id="CAB4283724.1"/>
    </source>
</evidence>
<proteinExistence type="predicted"/>
<dbReference type="Proteomes" id="UP000507222">
    <property type="component" value="Unassembled WGS sequence"/>
</dbReference>
<evidence type="ECO:0000313" key="3">
    <source>
        <dbReference type="Proteomes" id="UP000507222"/>
    </source>
</evidence>
<dbReference type="EMBL" id="CAEKKB010000006">
    <property type="protein sequence ID" value="CAB4314249.1"/>
    <property type="molecule type" value="Genomic_DNA"/>
</dbReference>
<dbReference type="OrthoDB" id="1167665at2759"/>
<gene>
    <name evidence="1" type="ORF">CURHAP_LOCUS38896</name>
    <name evidence="2" type="ORF">ORAREDHAP_LOCUS38546</name>
</gene>
<name>A0A6J5XKH9_PRUAR</name>
<organism evidence="2 4">
    <name type="scientific">Prunus armeniaca</name>
    <name type="common">Apricot</name>
    <name type="synonym">Armeniaca vulgaris</name>
    <dbReference type="NCBI Taxonomy" id="36596"/>
    <lineage>
        <taxon>Eukaryota</taxon>
        <taxon>Viridiplantae</taxon>
        <taxon>Streptophyta</taxon>
        <taxon>Embryophyta</taxon>
        <taxon>Tracheophyta</taxon>
        <taxon>Spermatophyta</taxon>
        <taxon>Magnoliopsida</taxon>
        <taxon>eudicotyledons</taxon>
        <taxon>Gunneridae</taxon>
        <taxon>Pentapetalae</taxon>
        <taxon>rosids</taxon>
        <taxon>fabids</taxon>
        <taxon>Rosales</taxon>
        <taxon>Rosaceae</taxon>
        <taxon>Amygdaloideae</taxon>
        <taxon>Amygdaleae</taxon>
        <taxon>Prunus</taxon>
    </lineage>
</organism>
<evidence type="ECO:0000313" key="4">
    <source>
        <dbReference type="Proteomes" id="UP000507245"/>
    </source>
</evidence>
<accession>A0A6J5XKH9</accession>
<protein>
    <submittedName>
        <fullName evidence="2">Uncharacterized protein</fullName>
    </submittedName>
</protein>
<dbReference type="EMBL" id="CAEKDK010000006">
    <property type="protein sequence ID" value="CAB4283724.1"/>
    <property type="molecule type" value="Genomic_DNA"/>
</dbReference>
<dbReference type="Proteomes" id="UP000507245">
    <property type="component" value="Unassembled WGS sequence"/>
</dbReference>
<reference evidence="4" key="1">
    <citation type="journal article" date="2020" name="Genome Biol.">
        <title>Gamete binning: chromosome-level and haplotype-resolved genome assembly enabled by high-throughput single-cell sequencing of gamete genomes.</title>
        <authorList>
            <person name="Campoy J.A."/>
            <person name="Sun H."/>
            <person name="Goel M."/>
            <person name="Jiao W.-B."/>
            <person name="Folz-Donahue K."/>
            <person name="Wang N."/>
            <person name="Rubio M."/>
            <person name="Liu C."/>
            <person name="Kukat C."/>
            <person name="Ruiz D."/>
            <person name="Huettel B."/>
            <person name="Schneeberger K."/>
        </authorList>
    </citation>
    <scope>NUCLEOTIDE SEQUENCE [LARGE SCALE GENOMIC DNA]</scope>
    <source>
        <strain evidence="4">cv. Rojo Pasion</strain>
    </source>
</reference>
<evidence type="ECO:0000313" key="2">
    <source>
        <dbReference type="EMBL" id="CAB4314249.1"/>
    </source>
</evidence>
<dbReference type="AlphaFoldDB" id="A0A6J5XKH9"/>
<keyword evidence="4" id="KW-1185">Reference proteome</keyword>